<dbReference type="Gene3D" id="4.10.240.10">
    <property type="entry name" value="Zn(2)-C6 fungal-type DNA-binding domain"/>
    <property type="match status" value="1"/>
</dbReference>
<dbReference type="AlphaFoldDB" id="A0A9P9W7R6"/>
<keyword evidence="1" id="KW-0479">Metal-binding</keyword>
<dbReference type="PANTHER" id="PTHR36206">
    <property type="entry name" value="ASPERCRYPTIN BIOSYNTHESIS CLUSTER-SPECIFIC TRANSCRIPTION REGULATOR ATNN-RELATED"/>
    <property type="match status" value="1"/>
</dbReference>
<dbReference type="PANTHER" id="PTHR36206:SF16">
    <property type="entry name" value="TRANSCRIPTION FACTOR DOMAIN-CONTAINING PROTEIN-RELATED"/>
    <property type="match status" value="1"/>
</dbReference>
<dbReference type="PROSITE" id="PS50835">
    <property type="entry name" value="IG_LIKE"/>
    <property type="match status" value="1"/>
</dbReference>
<keyword evidence="2" id="KW-0862">Zinc</keyword>
<evidence type="ECO:0000256" key="6">
    <source>
        <dbReference type="ARBA" id="ARBA00023242"/>
    </source>
</evidence>
<dbReference type="InterPro" id="IPR007110">
    <property type="entry name" value="Ig-like_dom"/>
</dbReference>
<dbReference type="GO" id="GO:0000981">
    <property type="term" value="F:DNA-binding transcription factor activity, RNA polymerase II-specific"/>
    <property type="evidence" value="ECO:0007669"/>
    <property type="project" value="InterPro"/>
</dbReference>
<dbReference type="GO" id="GO:0003677">
    <property type="term" value="F:DNA binding"/>
    <property type="evidence" value="ECO:0007669"/>
    <property type="project" value="UniProtKB-KW"/>
</dbReference>
<evidence type="ECO:0000259" key="7">
    <source>
        <dbReference type="PROSITE" id="PS50835"/>
    </source>
</evidence>
<comment type="caution">
    <text evidence="8">The sequence shown here is derived from an EMBL/GenBank/DDBJ whole genome shotgun (WGS) entry which is preliminary data.</text>
</comment>
<evidence type="ECO:0000256" key="1">
    <source>
        <dbReference type="ARBA" id="ARBA00022723"/>
    </source>
</evidence>
<dbReference type="EMBL" id="JAFIMR010000096">
    <property type="protein sequence ID" value="KAI1847850.1"/>
    <property type="molecule type" value="Genomic_DNA"/>
</dbReference>
<keyword evidence="5" id="KW-0804">Transcription</keyword>
<dbReference type="GO" id="GO:0008270">
    <property type="term" value="F:zinc ion binding"/>
    <property type="evidence" value="ECO:0007669"/>
    <property type="project" value="InterPro"/>
</dbReference>
<sequence length="506" mass="58543">MRARCRDVESELTNPRIRKVKCDESKPACLRCTSTGRKCDGYPASPEQGLTWYRPSHLFQSIDQPVEGRALQFFCENAGPLLSGPLDPYFWTHLVIQFSNFEPSVRHSVVAISSLYEDYHCRARTVAQLRNNDFALRHYNAAIENLRKLNNEPLILLVCVLFVCIELLQGNRDAAMQHIRHGIIILERIGASYPWTVEHLAPVFRRLSVFPLFFGSSVDTFPRPAGLDAPIPARFTTFSEAQYYMDAIICQASRLIRHGDPYRYGKLLNQPVDPRLLAWQLNLELSVNDWYDSMADLNERLGLKEEQDTAYCNAMLRYRLARSWARSAFEPNETAYDERLDDLKAIIDRAVQHSHRVPRIGSNGPRFTFEVGFVPFVIYATMHCRDLRTRLRGLIWLRECGTTRENLWEPERMYPICKRLVEIEHNIVLDKLDQPVGPVAWEQLPIEEMRSKDFSSSPDRVLHVDADGRKVWGSWANFVMRTREGKVWMLKEFLPRPASVGDVLEE</sequence>
<evidence type="ECO:0000313" key="8">
    <source>
        <dbReference type="EMBL" id="KAI1847850.1"/>
    </source>
</evidence>
<dbReference type="Pfam" id="PF00172">
    <property type="entry name" value="Zn_clus"/>
    <property type="match status" value="1"/>
</dbReference>
<dbReference type="Proteomes" id="UP000829685">
    <property type="component" value="Unassembled WGS sequence"/>
</dbReference>
<organism evidence="8 9">
    <name type="scientific">Neoarthrinium moseri</name>
    <dbReference type="NCBI Taxonomy" id="1658444"/>
    <lineage>
        <taxon>Eukaryota</taxon>
        <taxon>Fungi</taxon>
        <taxon>Dikarya</taxon>
        <taxon>Ascomycota</taxon>
        <taxon>Pezizomycotina</taxon>
        <taxon>Sordariomycetes</taxon>
        <taxon>Xylariomycetidae</taxon>
        <taxon>Amphisphaeriales</taxon>
        <taxon>Apiosporaceae</taxon>
        <taxon>Neoarthrinium</taxon>
    </lineage>
</organism>
<gene>
    <name evidence="8" type="ORF">JX265_013916</name>
</gene>
<keyword evidence="6" id="KW-0539">Nucleus</keyword>
<reference evidence="8" key="1">
    <citation type="submission" date="2021-03" db="EMBL/GenBank/DDBJ databases">
        <title>Revisited historic fungal species revealed as producer of novel bioactive compounds through whole genome sequencing and comparative genomics.</title>
        <authorList>
            <person name="Vignolle G.A."/>
            <person name="Hochenegger N."/>
            <person name="Mach R.L."/>
            <person name="Mach-Aigner A.R."/>
            <person name="Javad Rahimi M."/>
            <person name="Salim K.A."/>
            <person name="Chan C.M."/>
            <person name="Lim L.B.L."/>
            <person name="Cai F."/>
            <person name="Druzhinina I.S."/>
            <person name="U'Ren J.M."/>
            <person name="Derntl C."/>
        </authorList>
    </citation>
    <scope>NUCLEOTIDE SEQUENCE</scope>
    <source>
        <strain evidence="8">TUCIM 5799</strain>
    </source>
</reference>
<protein>
    <recommendedName>
        <fullName evidence="7">Ig-like domain-containing protein</fullName>
    </recommendedName>
</protein>
<keyword evidence="3" id="KW-0805">Transcription regulation</keyword>
<name>A0A9P9W7R6_9PEZI</name>
<evidence type="ECO:0000313" key="9">
    <source>
        <dbReference type="Proteomes" id="UP000829685"/>
    </source>
</evidence>
<evidence type="ECO:0000256" key="3">
    <source>
        <dbReference type="ARBA" id="ARBA00023015"/>
    </source>
</evidence>
<accession>A0A9P9W7R6</accession>
<dbReference type="InterPro" id="IPR001138">
    <property type="entry name" value="Zn2Cys6_DnaBD"/>
</dbReference>
<evidence type="ECO:0000256" key="4">
    <source>
        <dbReference type="ARBA" id="ARBA00023125"/>
    </source>
</evidence>
<evidence type="ECO:0000256" key="2">
    <source>
        <dbReference type="ARBA" id="ARBA00022833"/>
    </source>
</evidence>
<proteinExistence type="predicted"/>
<keyword evidence="4" id="KW-0238">DNA-binding</keyword>
<feature type="domain" description="Ig-like" evidence="7">
    <location>
        <begin position="15"/>
        <end position="137"/>
    </location>
</feature>
<dbReference type="CDD" id="cd00067">
    <property type="entry name" value="GAL4"/>
    <property type="match status" value="1"/>
</dbReference>
<dbReference type="InterPro" id="IPR052360">
    <property type="entry name" value="Transcr_Regulatory_Proteins"/>
</dbReference>
<dbReference type="InterPro" id="IPR036864">
    <property type="entry name" value="Zn2-C6_fun-type_DNA-bd_sf"/>
</dbReference>
<dbReference type="SUPFAM" id="SSF57701">
    <property type="entry name" value="Zn2/Cys6 DNA-binding domain"/>
    <property type="match status" value="1"/>
</dbReference>
<evidence type="ECO:0000256" key="5">
    <source>
        <dbReference type="ARBA" id="ARBA00023163"/>
    </source>
</evidence>
<keyword evidence="9" id="KW-1185">Reference proteome</keyword>